<dbReference type="GO" id="GO:0034080">
    <property type="term" value="P:CENP-A containing chromatin assembly"/>
    <property type="evidence" value="ECO:0007669"/>
    <property type="project" value="TreeGrafter"/>
</dbReference>
<gene>
    <name evidence="7" type="ORF">B0I36DRAFT_361907</name>
</gene>
<name>A0A9P9BRY5_9PEZI</name>
<dbReference type="OrthoDB" id="6347512at2759"/>
<evidence type="ECO:0000256" key="3">
    <source>
        <dbReference type="ARBA" id="ARBA00005470"/>
    </source>
</evidence>
<dbReference type="CDD" id="cd22647">
    <property type="entry name" value="CTF3_NTD_HEAT"/>
    <property type="match status" value="1"/>
</dbReference>
<comment type="caution">
    <text evidence="7">The sequence shown here is derived from an EMBL/GenBank/DDBJ whole genome shotgun (WGS) entry which is preliminary data.</text>
</comment>
<accession>A0A9P9BRY5</accession>
<keyword evidence="6" id="KW-0137">Centromere</keyword>
<dbReference type="AlphaFoldDB" id="A0A9P9BRY5"/>
<dbReference type="PANTHER" id="PTHR48208:SF2">
    <property type="entry name" value="CENTROMERE PROTEIN I"/>
    <property type="match status" value="1"/>
</dbReference>
<dbReference type="GO" id="GO:0000070">
    <property type="term" value="P:mitotic sister chromatid segregation"/>
    <property type="evidence" value="ECO:0007669"/>
    <property type="project" value="TreeGrafter"/>
</dbReference>
<proteinExistence type="inferred from homology"/>
<keyword evidence="8" id="KW-1185">Reference proteome</keyword>
<dbReference type="RefSeq" id="XP_046014040.1">
    <property type="nucleotide sequence ID" value="XM_046158561.1"/>
</dbReference>
<dbReference type="Proteomes" id="UP000756346">
    <property type="component" value="Unassembled WGS sequence"/>
</dbReference>
<keyword evidence="5" id="KW-0539">Nucleus</keyword>
<dbReference type="GeneID" id="70188107"/>
<organism evidence="7 8">
    <name type="scientific">Microdochium trichocladiopsis</name>
    <dbReference type="NCBI Taxonomy" id="1682393"/>
    <lineage>
        <taxon>Eukaryota</taxon>
        <taxon>Fungi</taxon>
        <taxon>Dikarya</taxon>
        <taxon>Ascomycota</taxon>
        <taxon>Pezizomycotina</taxon>
        <taxon>Sordariomycetes</taxon>
        <taxon>Xylariomycetidae</taxon>
        <taxon>Xylariales</taxon>
        <taxon>Microdochiaceae</taxon>
        <taxon>Microdochium</taxon>
    </lineage>
</organism>
<dbReference type="EMBL" id="JAGTJQ010000004">
    <property type="protein sequence ID" value="KAH7033208.1"/>
    <property type="molecule type" value="Genomic_DNA"/>
</dbReference>
<dbReference type="PANTHER" id="PTHR48208">
    <property type="entry name" value="CENTROMERE PROTEIN I"/>
    <property type="match status" value="1"/>
</dbReference>
<evidence type="ECO:0000256" key="1">
    <source>
        <dbReference type="ARBA" id="ARBA00004123"/>
    </source>
</evidence>
<evidence type="ECO:0000256" key="5">
    <source>
        <dbReference type="ARBA" id="ARBA00023242"/>
    </source>
</evidence>
<evidence type="ECO:0000256" key="2">
    <source>
        <dbReference type="ARBA" id="ARBA00004584"/>
    </source>
</evidence>
<keyword evidence="4" id="KW-0158">Chromosome</keyword>
<dbReference type="InterPro" id="IPR012485">
    <property type="entry name" value="CENP-I"/>
</dbReference>
<comment type="subcellular location">
    <subcellularLocation>
        <location evidence="2">Chromosome</location>
        <location evidence="2">Centromere</location>
    </subcellularLocation>
    <subcellularLocation>
        <location evidence="1">Nucleus</location>
    </subcellularLocation>
</comment>
<dbReference type="Pfam" id="PF07778">
    <property type="entry name" value="CENP-I"/>
    <property type="match status" value="1"/>
</dbReference>
<dbReference type="GO" id="GO:0000939">
    <property type="term" value="C:inner kinetochore"/>
    <property type="evidence" value="ECO:0007669"/>
    <property type="project" value="TreeGrafter"/>
</dbReference>
<evidence type="ECO:0000313" key="8">
    <source>
        <dbReference type="Proteomes" id="UP000756346"/>
    </source>
</evidence>
<dbReference type="GO" id="GO:0005634">
    <property type="term" value="C:nucleus"/>
    <property type="evidence" value="ECO:0007669"/>
    <property type="project" value="UniProtKB-SubCell"/>
</dbReference>
<evidence type="ECO:0000256" key="4">
    <source>
        <dbReference type="ARBA" id="ARBA00022454"/>
    </source>
</evidence>
<protein>
    <submittedName>
        <fullName evidence="7">Mis6-domain-containing protein</fullName>
    </submittedName>
</protein>
<comment type="similarity">
    <text evidence="3">Belongs to the CENP-I/CTF3 family.</text>
</comment>
<evidence type="ECO:0000256" key="6">
    <source>
        <dbReference type="ARBA" id="ARBA00023328"/>
    </source>
</evidence>
<reference evidence="7" key="1">
    <citation type="journal article" date="2021" name="Nat. Commun.">
        <title>Genetic determinants of endophytism in the Arabidopsis root mycobiome.</title>
        <authorList>
            <person name="Mesny F."/>
            <person name="Miyauchi S."/>
            <person name="Thiergart T."/>
            <person name="Pickel B."/>
            <person name="Atanasova L."/>
            <person name="Karlsson M."/>
            <person name="Huettel B."/>
            <person name="Barry K.W."/>
            <person name="Haridas S."/>
            <person name="Chen C."/>
            <person name="Bauer D."/>
            <person name="Andreopoulos W."/>
            <person name="Pangilinan J."/>
            <person name="LaButti K."/>
            <person name="Riley R."/>
            <person name="Lipzen A."/>
            <person name="Clum A."/>
            <person name="Drula E."/>
            <person name="Henrissat B."/>
            <person name="Kohler A."/>
            <person name="Grigoriev I.V."/>
            <person name="Martin F.M."/>
            <person name="Hacquard S."/>
        </authorList>
    </citation>
    <scope>NUCLEOTIDE SEQUENCE</scope>
    <source>
        <strain evidence="7">MPI-CAGE-CH-0230</strain>
    </source>
</reference>
<evidence type="ECO:0000313" key="7">
    <source>
        <dbReference type="EMBL" id="KAH7033208.1"/>
    </source>
</evidence>
<sequence>MAPRGTASPLPHGDSDPAARRHIEAIAKASKVLPRNRTEEVKPSVEKLNTRNYERGVLPGDLDDLIDVLTTPNFLDQASLNSILRSLYPASTVSGDVLVKVVGALGHGKRKPSLAIQGALLRWLIMIHHVIDNSGVLSQSYSLLFNLLDTAAIRTHICHILALITRRRHVRPHRIQSLLSLARQTGNDQALTGLLRVYKNYYPEIVVGEAVRGKASTFAHPDPQWRDRLAEIQQAHAERTRLRSEQPLSAYQVSRNNGKLIVPEVHSSRATENSVTLEEIESADGLVDKLDRLEFPDQLIAVLGDPLLQKLFLLKPDAEATTRASLWLASYAEDVLRGEANSGIFQIVQSYLAATKVMPPVILAFLSDYLHIWDGHEDRAEILDILTYLPMLDFQDLLSAVFQPLEARILDGTVGRQIDLLNYYGALFRRWRIALTLNTQQSNTEPQKAAALIEAMERRTGMLALAVLQAAAASSSSSAAALSSRPSDSATRAADAVLNFYEETASLAVAANSPEQQQPPANSPLPFLRIVIPPKPVVYLLAFLPCPSVLSRICGVLAQYKTAFSHAQQQRKLKPGSSSKASAAQQQQQYPSAYVDEFNGFLMDMCNLIWRSRAFGTADANAHGCLLDAGVGAALAGYIRDVNNDDQQQQQLALTALYSFSYSPVLGGFAASRVAELEDQEAGEEVMDDEARHAGPVTKASLRGLAGRGGMNISWEDFRVEVLEDLTEAKGMGGIAELLYSTMTTLAGKRP</sequence>